<dbReference type="EMBL" id="CAJVCH010156473">
    <property type="protein sequence ID" value="CAG7727979.1"/>
    <property type="molecule type" value="Genomic_DNA"/>
</dbReference>
<gene>
    <name evidence="2" type="ORF">AFUS01_LOCUS16792</name>
</gene>
<evidence type="ECO:0000313" key="3">
    <source>
        <dbReference type="Proteomes" id="UP000708208"/>
    </source>
</evidence>
<name>A0A8J2JZ24_9HEXA</name>
<feature type="chain" id="PRO_5035188293" description="Secreted protein" evidence="1">
    <location>
        <begin position="27"/>
        <end position="76"/>
    </location>
</feature>
<protein>
    <recommendedName>
        <fullName evidence="4">Secreted protein</fullName>
    </recommendedName>
</protein>
<reference evidence="2" key="1">
    <citation type="submission" date="2021-06" db="EMBL/GenBank/DDBJ databases">
        <authorList>
            <person name="Hodson N. C."/>
            <person name="Mongue J. A."/>
            <person name="Jaron S. K."/>
        </authorList>
    </citation>
    <scope>NUCLEOTIDE SEQUENCE</scope>
</reference>
<dbReference type="AlphaFoldDB" id="A0A8J2JZ24"/>
<evidence type="ECO:0000313" key="2">
    <source>
        <dbReference type="EMBL" id="CAG7727979.1"/>
    </source>
</evidence>
<keyword evidence="1" id="KW-0732">Signal</keyword>
<organism evidence="2 3">
    <name type="scientific">Allacma fusca</name>
    <dbReference type="NCBI Taxonomy" id="39272"/>
    <lineage>
        <taxon>Eukaryota</taxon>
        <taxon>Metazoa</taxon>
        <taxon>Ecdysozoa</taxon>
        <taxon>Arthropoda</taxon>
        <taxon>Hexapoda</taxon>
        <taxon>Collembola</taxon>
        <taxon>Symphypleona</taxon>
        <taxon>Sminthuridae</taxon>
        <taxon>Allacma</taxon>
    </lineage>
</organism>
<comment type="caution">
    <text evidence="2">The sequence shown here is derived from an EMBL/GenBank/DDBJ whole genome shotgun (WGS) entry which is preliminary data.</text>
</comment>
<proteinExistence type="predicted"/>
<evidence type="ECO:0008006" key="4">
    <source>
        <dbReference type="Google" id="ProtNLM"/>
    </source>
</evidence>
<sequence>MRFFVPVSRLFAVVVFLLLLTDFAHSRGFLRRVVGDKQFCEHKLHKCLHERMHQTRRSCLHRLRTKHGCADETLHK</sequence>
<evidence type="ECO:0000256" key="1">
    <source>
        <dbReference type="SAM" id="SignalP"/>
    </source>
</evidence>
<dbReference type="Proteomes" id="UP000708208">
    <property type="component" value="Unassembled WGS sequence"/>
</dbReference>
<accession>A0A8J2JZ24</accession>
<keyword evidence="3" id="KW-1185">Reference proteome</keyword>
<feature type="signal peptide" evidence="1">
    <location>
        <begin position="1"/>
        <end position="26"/>
    </location>
</feature>